<protein>
    <recommendedName>
        <fullName evidence="3 7">L-lactate dehydrogenase</fullName>
        <shortName evidence="7">L-LDH</shortName>
        <ecNumber evidence="3 7">1.1.1.27</ecNumber>
    </recommendedName>
</protein>
<evidence type="ECO:0000256" key="9">
    <source>
        <dbReference type="PIRSR" id="PIRSR000102-3"/>
    </source>
</evidence>
<feature type="active site" description="Proton acceptor" evidence="7 8">
    <location>
        <position position="173"/>
    </location>
</feature>
<keyword evidence="5 7" id="KW-0520">NAD</keyword>
<feature type="binding site" evidence="7">
    <location>
        <position position="86"/>
    </location>
    <ligand>
        <name>substrate</name>
    </ligand>
</feature>
<comment type="caution">
    <text evidence="7">Lacks conserved residue(s) required for the propagation of feature annotation.</text>
</comment>
<reference evidence="13" key="1">
    <citation type="submission" date="2016-11" db="EMBL/GenBank/DDBJ databases">
        <authorList>
            <person name="Varghese N."/>
            <person name="Submissions S."/>
        </authorList>
    </citation>
    <scope>NUCLEOTIDE SEQUENCE [LARGE SCALE GENOMIC DNA]</scope>
    <source>
        <strain evidence="13">DSM 10124</strain>
    </source>
</reference>
<feature type="binding site" evidence="7">
    <location>
        <begin position="77"/>
        <end position="78"/>
    </location>
    <ligand>
        <name>NAD(+)</name>
        <dbReference type="ChEBI" id="CHEBI:57540"/>
    </ligand>
</feature>
<evidence type="ECO:0000256" key="5">
    <source>
        <dbReference type="ARBA" id="ARBA00023027"/>
    </source>
</evidence>
<evidence type="ECO:0000313" key="13">
    <source>
        <dbReference type="Proteomes" id="UP000184423"/>
    </source>
</evidence>
<evidence type="ECO:0000256" key="8">
    <source>
        <dbReference type="PIRSR" id="PIRSR000102-1"/>
    </source>
</evidence>
<feature type="binding site" evidence="7">
    <location>
        <begin position="146"/>
        <end position="149"/>
    </location>
    <ligand>
        <name>substrate</name>
    </ligand>
</feature>
<feature type="binding site" evidence="7">
    <location>
        <begin position="118"/>
        <end position="121"/>
    </location>
    <ligand>
        <name>substrate</name>
    </ligand>
</feature>
<dbReference type="EC" id="1.1.1.27" evidence="3 7"/>
<dbReference type="InterPro" id="IPR015955">
    <property type="entry name" value="Lactate_DH/Glyco_Ohase_4_C"/>
</dbReference>
<feature type="domain" description="Lactate/malate dehydrogenase N-terminal" evidence="10">
    <location>
        <begin position="3"/>
        <end position="140"/>
    </location>
</feature>
<feature type="binding site" evidence="7">
    <location>
        <position position="141"/>
    </location>
    <ligand>
        <name>NAD(+)</name>
        <dbReference type="ChEBI" id="CHEBI:57540"/>
    </ligand>
</feature>
<feature type="binding site" evidence="7">
    <location>
        <position position="166"/>
    </location>
    <ligand>
        <name>beta-D-fructose 1,6-bisphosphate</name>
        <dbReference type="ChEBI" id="CHEBI:32966"/>
        <note>allosteric activator</note>
    </ligand>
</feature>
<comment type="function">
    <text evidence="7">Catalyzes the conversion of lactate to pyruvate.</text>
</comment>
<comment type="catalytic activity">
    <reaction evidence="6 7">
        <text>(S)-lactate + NAD(+) = pyruvate + NADH + H(+)</text>
        <dbReference type="Rhea" id="RHEA:23444"/>
        <dbReference type="ChEBI" id="CHEBI:15361"/>
        <dbReference type="ChEBI" id="CHEBI:15378"/>
        <dbReference type="ChEBI" id="CHEBI:16651"/>
        <dbReference type="ChEBI" id="CHEBI:57540"/>
        <dbReference type="ChEBI" id="CHEBI:57945"/>
        <dbReference type="EC" id="1.1.1.27"/>
    </reaction>
</comment>
<dbReference type="SUPFAM" id="SSF51735">
    <property type="entry name" value="NAD(P)-binding Rossmann-fold domains"/>
    <property type="match status" value="1"/>
</dbReference>
<dbReference type="NCBIfam" id="TIGR01771">
    <property type="entry name" value="L-LDH-NAD"/>
    <property type="match status" value="1"/>
</dbReference>
<dbReference type="InterPro" id="IPR001236">
    <property type="entry name" value="Lactate/malate_DH_N"/>
</dbReference>
<dbReference type="SUPFAM" id="SSF56327">
    <property type="entry name" value="LDH C-terminal domain-like"/>
    <property type="match status" value="1"/>
</dbReference>
<feature type="modified residue" description="Phosphotyrosine" evidence="7">
    <location>
        <position position="219"/>
    </location>
</feature>
<dbReference type="CDD" id="cd05292">
    <property type="entry name" value="LDH_2"/>
    <property type="match status" value="1"/>
</dbReference>
<dbReference type="Pfam" id="PF02866">
    <property type="entry name" value="Ldh_1_C"/>
    <property type="match status" value="1"/>
</dbReference>
<dbReference type="HAMAP" id="MF_00488">
    <property type="entry name" value="Lactate_dehydrog"/>
    <property type="match status" value="1"/>
</dbReference>
<gene>
    <name evidence="7" type="primary">ldh</name>
    <name evidence="12" type="ORF">SAMN02746091_00354</name>
</gene>
<feature type="binding site" evidence="7">
    <location>
        <position position="38"/>
    </location>
    <ligand>
        <name>NAD(+)</name>
        <dbReference type="ChEBI" id="CHEBI:57540"/>
    </ligand>
</feature>
<keyword evidence="7" id="KW-0021">Allosteric enzyme</keyword>
<dbReference type="RefSeq" id="WP_027308230.1">
    <property type="nucleotide sequence ID" value="NZ_FQVG01000004.1"/>
</dbReference>
<comment type="similarity">
    <text evidence="2 7">Belongs to the LDH/MDH superfamily. LDH family.</text>
</comment>
<dbReference type="InterPro" id="IPR036291">
    <property type="entry name" value="NAD(P)-bd_dom_sf"/>
</dbReference>
<dbReference type="FunFam" id="3.40.50.720:FF:000018">
    <property type="entry name" value="Malate dehydrogenase"/>
    <property type="match status" value="1"/>
</dbReference>
<dbReference type="Pfam" id="PF00056">
    <property type="entry name" value="Ldh_1_N"/>
    <property type="match status" value="1"/>
</dbReference>
<feature type="binding site" evidence="7">
    <location>
        <position position="228"/>
    </location>
    <ligand>
        <name>substrate</name>
    </ligand>
</feature>
<dbReference type="Proteomes" id="UP000184423">
    <property type="component" value="Unassembled WGS sequence"/>
</dbReference>
<feature type="domain" description="Lactate/malate dehydrogenase C-terminal" evidence="11">
    <location>
        <begin position="143"/>
        <end position="308"/>
    </location>
</feature>
<proteinExistence type="inferred from homology"/>
<dbReference type="InterPro" id="IPR011304">
    <property type="entry name" value="L-lactate_DH"/>
</dbReference>
<keyword evidence="7" id="KW-0963">Cytoplasm</keyword>
<feature type="binding site" evidence="7">
    <location>
        <position position="80"/>
    </location>
    <ligand>
        <name>substrate</name>
    </ligand>
</feature>
<comment type="pathway">
    <text evidence="1 7">Fermentation; pyruvate fermentation to lactate; (S)-lactate from pyruvate: step 1/1.</text>
</comment>
<accession>A0A1M4TD42</accession>
<evidence type="ECO:0000256" key="6">
    <source>
        <dbReference type="ARBA" id="ARBA00049258"/>
    </source>
</evidence>
<keyword evidence="4 7" id="KW-0560">Oxidoreductase</keyword>
<evidence type="ECO:0000256" key="2">
    <source>
        <dbReference type="ARBA" id="ARBA00006054"/>
    </source>
</evidence>
<evidence type="ECO:0000256" key="1">
    <source>
        <dbReference type="ARBA" id="ARBA00004843"/>
    </source>
</evidence>
<dbReference type="GO" id="GO:0004459">
    <property type="term" value="F:L-lactate dehydrogenase (NAD+) activity"/>
    <property type="evidence" value="ECO:0007669"/>
    <property type="project" value="UniProtKB-UniRule"/>
</dbReference>
<dbReference type="NCBIfam" id="NF000824">
    <property type="entry name" value="PRK00066.1"/>
    <property type="match status" value="1"/>
</dbReference>
<dbReference type="GO" id="GO:0005737">
    <property type="term" value="C:cytoplasm"/>
    <property type="evidence" value="ECO:0007669"/>
    <property type="project" value="UniProtKB-SubCell"/>
</dbReference>
<dbReference type="Gene3D" id="3.90.110.10">
    <property type="entry name" value="Lactate dehydrogenase/glycoside hydrolase, family 4, C-terminal"/>
    <property type="match status" value="1"/>
</dbReference>
<dbReference type="InterPro" id="IPR001557">
    <property type="entry name" value="L-lactate/malate_DH"/>
</dbReference>
<dbReference type="InterPro" id="IPR018177">
    <property type="entry name" value="L-lactate_DH_AS"/>
</dbReference>
<feature type="binding site" evidence="7">
    <location>
        <position position="151"/>
    </location>
    <ligand>
        <name>beta-D-fructose 1,6-bisphosphate</name>
        <dbReference type="ChEBI" id="CHEBI:32966"/>
        <note>allosteric activator</note>
    </ligand>
</feature>
<dbReference type="PIRSF" id="PIRSF000102">
    <property type="entry name" value="Lac_mal_DH"/>
    <property type="match status" value="1"/>
</dbReference>
<feature type="binding site" evidence="9">
    <location>
        <begin position="8"/>
        <end position="13"/>
    </location>
    <ligand>
        <name>NAD(+)</name>
        <dbReference type="ChEBI" id="CHEBI:57540"/>
    </ligand>
</feature>
<evidence type="ECO:0000313" key="12">
    <source>
        <dbReference type="EMBL" id="SHE42406.1"/>
    </source>
</evidence>
<dbReference type="InterPro" id="IPR022383">
    <property type="entry name" value="Lactate/malate_DH_C"/>
</dbReference>
<dbReference type="PRINTS" id="PR00086">
    <property type="entry name" value="LLDHDRGNASE"/>
</dbReference>
<name>A0A1M4TD42_9CLOT</name>
<keyword evidence="13" id="KW-1185">Reference proteome</keyword>
<feature type="binding site" evidence="7 9">
    <location>
        <begin position="116"/>
        <end position="118"/>
    </location>
    <ligand>
        <name>NAD(+)</name>
        <dbReference type="ChEBI" id="CHEBI:57540"/>
    </ligand>
</feature>
<dbReference type="PROSITE" id="PS00064">
    <property type="entry name" value="L_LDH"/>
    <property type="match status" value="1"/>
</dbReference>
<feature type="binding site" evidence="7">
    <location>
        <position position="12"/>
    </location>
    <ligand>
        <name>NAD(+)</name>
        <dbReference type="ChEBI" id="CHEBI:57540"/>
    </ligand>
</feature>
<feature type="binding site" evidence="7 9">
    <location>
        <position position="33"/>
    </location>
    <ligand>
        <name>NAD(+)</name>
        <dbReference type="ChEBI" id="CHEBI:57540"/>
    </ligand>
</feature>
<dbReference type="NCBIfam" id="NF004863">
    <property type="entry name" value="PRK06223.1"/>
    <property type="match status" value="1"/>
</dbReference>
<evidence type="ECO:0000259" key="11">
    <source>
        <dbReference type="Pfam" id="PF02866"/>
    </source>
</evidence>
<comment type="activity regulation">
    <text evidence="7">Allosterically activated by fructose 1,6-bisphosphate (FBP).</text>
</comment>
<dbReference type="UniPathway" id="UPA00554">
    <property type="reaction ID" value="UER00611"/>
</dbReference>
<dbReference type="PANTHER" id="PTHR43128:SF16">
    <property type="entry name" value="L-LACTATE DEHYDROGENASE"/>
    <property type="match status" value="1"/>
</dbReference>
<dbReference type="GO" id="GO:0006096">
    <property type="term" value="P:glycolytic process"/>
    <property type="evidence" value="ECO:0007669"/>
    <property type="project" value="UniProtKB-UniRule"/>
</dbReference>
<feature type="binding site" evidence="9">
    <location>
        <position position="93"/>
    </location>
    <ligand>
        <name>NAD(+)</name>
        <dbReference type="ChEBI" id="CHEBI:57540"/>
    </ligand>
</feature>
<keyword evidence="7" id="KW-0597">Phosphoprotein</keyword>
<evidence type="ECO:0000256" key="4">
    <source>
        <dbReference type="ARBA" id="ARBA00023002"/>
    </source>
</evidence>
<evidence type="ECO:0000256" key="7">
    <source>
        <dbReference type="HAMAP-Rule" id="MF_00488"/>
    </source>
</evidence>
<evidence type="ECO:0000256" key="3">
    <source>
        <dbReference type="ARBA" id="ARBA00012967"/>
    </source>
</evidence>
<sequence length="311" mass="34111">MKKVSIIGSGFVGSTTAFTIAMNGLAEEIVIIDINKDKAYGDALDISHGVPLMSPVEVYSGEFSDVKDSDIIIITAGANQKPGETRLDLVKKNVSIFKDMIPKLVKYNKDAIYLIVTNPVDILTYVTLKISGLPKNKVIGSGTVLDSSRYKYLLSKHYGIDPRNIHGYIIGEHGDSEIAAWSLTNIAGTSIDYFCNICNHPCNGQFKEQILNDVRNSAYTIINKKGATYYAVAVAVKRIVECIARDEKSILTVSSYLENKYGLKDVALSVPTIVGKNGVEEVLELPLTEQEKNKLLDSANIMKDIISKLEL</sequence>
<dbReference type="Gene3D" id="3.40.50.720">
    <property type="entry name" value="NAD(P)-binding Rossmann-like Domain"/>
    <property type="match status" value="1"/>
</dbReference>
<evidence type="ECO:0000259" key="10">
    <source>
        <dbReference type="Pfam" id="PF00056"/>
    </source>
</evidence>
<comment type="subcellular location">
    <subcellularLocation>
        <location evidence="7">Cytoplasm</location>
    </subcellularLocation>
</comment>
<comment type="subunit">
    <text evidence="7">Homotetramer.</text>
</comment>
<dbReference type="AlphaFoldDB" id="A0A1M4TD42"/>
<dbReference type="PANTHER" id="PTHR43128">
    <property type="entry name" value="L-2-HYDROXYCARBOXYLATE DEHYDROGENASE (NAD(P)(+))"/>
    <property type="match status" value="1"/>
</dbReference>
<dbReference type="EMBL" id="FQVG01000004">
    <property type="protein sequence ID" value="SHE42406.1"/>
    <property type="molecule type" value="Genomic_DNA"/>
</dbReference>
<dbReference type="GO" id="GO:0006089">
    <property type="term" value="P:lactate metabolic process"/>
    <property type="evidence" value="ECO:0007669"/>
    <property type="project" value="TreeGrafter"/>
</dbReference>
<organism evidence="12 13">
    <name type="scientific">Caloramator proteoclasticus DSM 10124</name>
    <dbReference type="NCBI Taxonomy" id="1121262"/>
    <lineage>
        <taxon>Bacteria</taxon>
        <taxon>Bacillati</taxon>
        <taxon>Bacillota</taxon>
        <taxon>Clostridia</taxon>
        <taxon>Eubacteriales</taxon>
        <taxon>Clostridiaceae</taxon>
        <taxon>Caloramator</taxon>
    </lineage>
</organism>